<feature type="transmembrane region" description="Helical" evidence="1">
    <location>
        <begin position="60"/>
        <end position="81"/>
    </location>
</feature>
<reference evidence="2 3" key="1">
    <citation type="journal article" date="2019" name="Int. J. Syst. Evol. Microbiol.">
        <title>The Global Catalogue of Microorganisms (GCM) 10K type strain sequencing project: providing services to taxonomists for standard genome sequencing and annotation.</title>
        <authorList>
            <consortium name="The Broad Institute Genomics Platform"/>
            <consortium name="The Broad Institute Genome Sequencing Center for Infectious Disease"/>
            <person name="Wu L."/>
            <person name="Ma J."/>
        </authorList>
    </citation>
    <scope>NUCLEOTIDE SEQUENCE [LARGE SCALE GENOMIC DNA]</scope>
    <source>
        <strain evidence="2 3">JCM 11136</strain>
    </source>
</reference>
<protein>
    <recommendedName>
        <fullName evidence="4">DUF998 domain-containing protein</fullName>
    </recommendedName>
</protein>
<comment type="caution">
    <text evidence="2">The sequence shown here is derived from an EMBL/GenBank/DDBJ whole genome shotgun (WGS) entry which is preliminary data.</text>
</comment>
<organism evidence="2 3">
    <name type="scientific">Nonomuraea longicatena</name>
    <dbReference type="NCBI Taxonomy" id="83682"/>
    <lineage>
        <taxon>Bacteria</taxon>
        <taxon>Bacillati</taxon>
        <taxon>Actinomycetota</taxon>
        <taxon>Actinomycetes</taxon>
        <taxon>Streptosporangiales</taxon>
        <taxon>Streptosporangiaceae</taxon>
        <taxon>Nonomuraea</taxon>
    </lineage>
</organism>
<keyword evidence="1" id="KW-1133">Transmembrane helix</keyword>
<dbReference type="Pfam" id="PF06197">
    <property type="entry name" value="DUF998"/>
    <property type="match status" value="1"/>
</dbReference>
<dbReference type="InterPro" id="IPR009339">
    <property type="entry name" value="DUF998"/>
</dbReference>
<evidence type="ECO:0000313" key="2">
    <source>
        <dbReference type="EMBL" id="GAA0912820.1"/>
    </source>
</evidence>
<proteinExistence type="predicted"/>
<dbReference type="RefSeq" id="WP_343947894.1">
    <property type="nucleotide sequence ID" value="NZ_BAAAHQ010000001.1"/>
</dbReference>
<keyword evidence="1" id="KW-0472">Membrane</keyword>
<name>A0ABN1NNU3_9ACTN</name>
<evidence type="ECO:0000256" key="1">
    <source>
        <dbReference type="SAM" id="Phobius"/>
    </source>
</evidence>
<accession>A0ABN1NNU3</accession>
<dbReference type="Proteomes" id="UP001501578">
    <property type="component" value="Unassembled WGS sequence"/>
</dbReference>
<evidence type="ECO:0008006" key="4">
    <source>
        <dbReference type="Google" id="ProtNLM"/>
    </source>
</evidence>
<evidence type="ECO:0000313" key="3">
    <source>
        <dbReference type="Proteomes" id="UP001501578"/>
    </source>
</evidence>
<keyword evidence="1" id="KW-0812">Transmembrane</keyword>
<dbReference type="EMBL" id="BAAAHQ010000001">
    <property type="protein sequence ID" value="GAA0912820.1"/>
    <property type="molecule type" value="Genomic_DNA"/>
</dbReference>
<gene>
    <name evidence="2" type="ORF">GCM10009560_03990</name>
</gene>
<sequence length="91" mass="9595">MTHAVPAESVPAASTRKRLLTAGAVAAPLFFTVAFAQIFTRDGFDLTRHMISQLAAGEDGWLQIANLVIAGTLFIASAAGMRRTLREGPGP</sequence>
<keyword evidence="3" id="KW-1185">Reference proteome</keyword>